<reference evidence="2" key="1">
    <citation type="submission" date="2021-10" db="EMBL/GenBank/DDBJ databases">
        <title>Anaerobic single-cell dispensing facilitates the cultivation of human gut bacteria.</title>
        <authorList>
            <person name="Afrizal A."/>
        </authorList>
    </citation>
    <scope>NUCLEOTIDE SEQUENCE</scope>
    <source>
        <strain evidence="2">CLA-AA-H250</strain>
    </source>
</reference>
<protein>
    <submittedName>
        <fullName evidence="2">Uncharacterized protein</fullName>
    </submittedName>
</protein>
<evidence type="ECO:0000313" key="3">
    <source>
        <dbReference type="Proteomes" id="UP001199424"/>
    </source>
</evidence>
<keyword evidence="1" id="KW-0812">Transmembrane</keyword>
<name>A0AAE3ALA0_9FIRM</name>
<gene>
    <name evidence="2" type="ORF">LKD31_05020</name>
</gene>
<dbReference type="AlphaFoldDB" id="A0AAE3ALA0"/>
<dbReference type="EMBL" id="JAJEQC010000004">
    <property type="protein sequence ID" value="MCC2136374.1"/>
    <property type="molecule type" value="Genomic_DNA"/>
</dbReference>
<comment type="caution">
    <text evidence="2">The sequence shown here is derived from an EMBL/GenBank/DDBJ whole genome shotgun (WGS) entry which is preliminary data.</text>
</comment>
<accession>A0AAE3ALA0</accession>
<keyword evidence="1" id="KW-0472">Membrane</keyword>
<sequence length="338" mass="38075">MKRRVLCIFVLILWGLVFCTMLSVRIEQLMIPEVVLTQADESELSPHIALDSLFFDDTGMHLYRPREGTGWETGTRIYEEEINNYSVGENQLDLKFFGSYVRYASKPLRSGDEISIKSDLENRDDTWLAVFPEGIPQLPGALTPTAEAENALLFNVTDTPQPFMADRAKSTILPVTELANENAGSFYSLSDVKSFLSQLPLLAALLSLSLFVLILWIYSFILSRRAKENRAKLIFHGVLGILALLAVPLILLHIALPSSLLPQYRITDVAYYMREFGELFSALNILAKSSRESTELLQYAGKMQAMTLVIVGFGIFLGVIFILIERLVRNKSVKKEKQ</sequence>
<evidence type="ECO:0000256" key="1">
    <source>
        <dbReference type="SAM" id="Phobius"/>
    </source>
</evidence>
<dbReference type="Proteomes" id="UP001199424">
    <property type="component" value="Unassembled WGS sequence"/>
</dbReference>
<evidence type="ECO:0000313" key="2">
    <source>
        <dbReference type="EMBL" id="MCC2136374.1"/>
    </source>
</evidence>
<dbReference type="RefSeq" id="WP_308448877.1">
    <property type="nucleotide sequence ID" value="NZ_JAJEQC010000004.1"/>
</dbReference>
<organism evidence="2 3">
    <name type="scientific">Hominenteromicrobium mulieris</name>
    <dbReference type="NCBI Taxonomy" id="2885357"/>
    <lineage>
        <taxon>Bacteria</taxon>
        <taxon>Bacillati</taxon>
        <taxon>Bacillota</taxon>
        <taxon>Clostridia</taxon>
        <taxon>Eubacteriales</taxon>
        <taxon>Oscillospiraceae</taxon>
        <taxon>Hominenteromicrobium</taxon>
    </lineage>
</organism>
<keyword evidence="3" id="KW-1185">Reference proteome</keyword>
<feature type="transmembrane region" description="Helical" evidence="1">
    <location>
        <begin position="199"/>
        <end position="221"/>
    </location>
</feature>
<feature type="transmembrane region" description="Helical" evidence="1">
    <location>
        <begin position="233"/>
        <end position="256"/>
    </location>
</feature>
<keyword evidence="1" id="KW-1133">Transmembrane helix</keyword>
<feature type="transmembrane region" description="Helical" evidence="1">
    <location>
        <begin position="305"/>
        <end position="328"/>
    </location>
</feature>
<proteinExistence type="predicted"/>